<sequence length="179" mass="20038">MSWQSTASRRLMTEYKQLSTQSLEDSMFTAGPISEDNMFEWEALIQGPDDTPFEGGVFAATLSFPKDYPLAPFNQVYDDGNVCISILHPPGDDPLMYERSSERWSPVQSVEKVLLSVISMLAEPNIESPANIDCAKLFRTDRKAYDDKVRQSVADMLGIDESEIEAEIKAAQISEKETS</sequence>
<gene>
    <name evidence="3" type="ORF">E3Q03_00425</name>
</gene>
<evidence type="ECO:0000256" key="1">
    <source>
        <dbReference type="ARBA" id="ARBA00022786"/>
    </source>
</evidence>
<dbReference type="Proteomes" id="UP000305362">
    <property type="component" value="Unassembled WGS sequence"/>
</dbReference>
<comment type="caution">
    <text evidence="3">The sequence shown here is derived from an EMBL/GenBank/DDBJ whole genome shotgun (WGS) entry which is preliminary data.</text>
</comment>
<evidence type="ECO:0000313" key="4">
    <source>
        <dbReference type="Proteomes" id="UP000305362"/>
    </source>
</evidence>
<evidence type="ECO:0000259" key="2">
    <source>
        <dbReference type="PROSITE" id="PS50127"/>
    </source>
</evidence>
<dbReference type="InterPro" id="IPR016135">
    <property type="entry name" value="UBQ-conjugating_enzyme/RWD"/>
</dbReference>
<dbReference type="PROSITE" id="PS50127">
    <property type="entry name" value="UBC_2"/>
    <property type="match status" value="1"/>
</dbReference>
<evidence type="ECO:0000313" key="3">
    <source>
        <dbReference type="EMBL" id="TIC71666.1"/>
    </source>
</evidence>
<dbReference type="SUPFAM" id="SSF54495">
    <property type="entry name" value="UBC-like"/>
    <property type="match status" value="1"/>
</dbReference>
<keyword evidence="1" id="KW-0833">Ubl conjugation pathway</keyword>
<dbReference type="SMART" id="SM00212">
    <property type="entry name" value="UBCc"/>
    <property type="match status" value="1"/>
</dbReference>
<dbReference type="InterPro" id="IPR050113">
    <property type="entry name" value="Ub_conjugating_enzyme"/>
</dbReference>
<protein>
    <submittedName>
        <fullName evidence="3">Ubiquitin-conjugating enzyme</fullName>
    </submittedName>
</protein>
<feature type="domain" description="UBC core" evidence="2">
    <location>
        <begin position="6"/>
        <end position="158"/>
    </location>
</feature>
<organism evidence="3 4">
    <name type="scientific">Wallemia mellicola</name>
    <dbReference type="NCBI Taxonomy" id="1708541"/>
    <lineage>
        <taxon>Eukaryota</taxon>
        <taxon>Fungi</taxon>
        <taxon>Dikarya</taxon>
        <taxon>Basidiomycota</taxon>
        <taxon>Wallemiomycotina</taxon>
        <taxon>Wallemiomycetes</taxon>
        <taxon>Wallemiales</taxon>
        <taxon>Wallemiaceae</taxon>
        <taxon>Wallemia</taxon>
    </lineage>
</organism>
<dbReference type="Pfam" id="PF00179">
    <property type="entry name" value="UQ_con"/>
    <property type="match status" value="1"/>
</dbReference>
<proteinExistence type="predicted"/>
<reference evidence="3 4" key="1">
    <citation type="submission" date="2019-03" db="EMBL/GenBank/DDBJ databases">
        <title>Sequencing 25 genomes of Wallemia mellicola.</title>
        <authorList>
            <person name="Gostincar C."/>
        </authorList>
    </citation>
    <scope>NUCLEOTIDE SEQUENCE [LARGE SCALE GENOMIC DNA]</scope>
    <source>
        <strain evidence="3 4">EXF-1277</strain>
    </source>
</reference>
<name>A0AB74KIC3_9BASI</name>
<dbReference type="Gene3D" id="3.10.110.10">
    <property type="entry name" value="Ubiquitin Conjugating Enzyme"/>
    <property type="match status" value="1"/>
</dbReference>
<dbReference type="InterPro" id="IPR000608">
    <property type="entry name" value="UBC"/>
</dbReference>
<accession>A0AB74KIC3</accession>
<dbReference type="EMBL" id="SPRV01000002">
    <property type="protein sequence ID" value="TIC71666.1"/>
    <property type="molecule type" value="Genomic_DNA"/>
</dbReference>
<dbReference type="AlphaFoldDB" id="A0AB74KIC3"/>
<dbReference type="PANTHER" id="PTHR24067">
    <property type="entry name" value="UBIQUITIN-CONJUGATING ENZYME E2"/>
    <property type="match status" value="1"/>
</dbReference>